<evidence type="ECO:0000256" key="2">
    <source>
        <dbReference type="ARBA" id="ARBA00022576"/>
    </source>
</evidence>
<dbReference type="InterPro" id="IPR050859">
    <property type="entry name" value="Class-I_PLP-dep_aminotransf"/>
</dbReference>
<dbReference type="Pfam" id="PF00155">
    <property type="entry name" value="Aminotran_1_2"/>
    <property type="match status" value="1"/>
</dbReference>
<evidence type="ECO:0000256" key="1">
    <source>
        <dbReference type="ARBA" id="ARBA00001933"/>
    </source>
</evidence>
<evidence type="ECO:0000313" key="7">
    <source>
        <dbReference type="Proteomes" id="UP001523262"/>
    </source>
</evidence>
<keyword evidence="2 6" id="KW-0032">Aminotransferase</keyword>
<name>A0ABT0WF84_9BACI</name>
<dbReference type="Proteomes" id="UP001523262">
    <property type="component" value="Unassembled WGS sequence"/>
</dbReference>
<evidence type="ECO:0000256" key="3">
    <source>
        <dbReference type="ARBA" id="ARBA00022679"/>
    </source>
</evidence>
<dbReference type="PANTHER" id="PTHR42790">
    <property type="entry name" value="AMINOTRANSFERASE"/>
    <property type="match status" value="1"/>
</dbReference>
<dbReference type="InterPro" id="IPR004839">
    <property type="entry name" value="Aminotransferase_I/II_large"/>
</dbReference>
<organism evidence="6 7">
    <name type="scientific">Neobacillus pocheonensis</name>
    <dbReference type="NCBI Taxonomy" id="363869"/>
    <lineage>
        <taxon>Bacteria</taxon>
        <taxon>Bacillati</taxon>
        <taxon>Bacillota</taxon>
        <taxon>Bacilli</taxon>
        <taxon>Bacillales</taxon>
        <taxon>Bacillaceae</taxon>
        <taxon>Neobacillus</taxon>
    </lineage>
</organism>
<sequence>MAGFRPQLVIDRLTDAKHQIDFGHSIFSQRIATSLLTSQHFDEHITFLKTGLIAKRDLIMDSLKRELKDEISFSSPTGGVHLWCKINEGKLNDRILFKEALKQKMVFTPGTTLGSQEQYFRLTFSSVDNHMINEGIQRLARAYQESKINTKI</sequence>
<dbReference type="InterPro" id="IPR015424">
    <property type="entry name" value="PyrdxlP-dep_Trfase"/>
</dbReference>
<evidence type="ECO:0000259" key="5">
    <source>
        <dbReference type="Pfam" id="PF00155"/>
    </source>
</evidence>
<keyword evidence="4" id="KW-0663">Pyridoxal phosphate</keyword>
<dbReference type="InterPro" id="IPR015422">
    <property type="entry name" value="PyrdxlP-dep_Trfase_small"/>
</dbReference>
<comment type="caution">
    <text evidence="6">The sequence shown here is derived from an EMBL/GenBank/DDBJ whole genome shotgun (WGS) entry which is preliminary data.</text>
</comment>
<evidence type="ECO:0000313" key="6">
    <source>
        <dbReference type="EMBL" id="MCM2534972.1"/>
    </source>
</evidence>
<dbReference type="Gene3D" id="3.40.640.10">
    <property type="entry name" value="Type I PLP-dependent aspartate aminotransferase-like (Major domain)"/>
    <property type="match status" value="1"/>
</dbReference>
<gene>
    <name evidence="6" type="ORF">NDK43_24850</name>
</gene>
<accession>A0ABT0WF84</accession>
<dbReference type="EMBL" id="JAMQCR010000002">
    <property type="protein sequence ID" value="MCM2534972.1"/>
    <property type="molecule type" value="Genomic_DNA"/>
</dbReference>
<evidence type="ECO:0000256" key="4">
    <source>
        <dbReference type="ARBA" id="ARBA00022898"/>
    </source>
</evidence>
<proteinExistence type="predicted"/>
<dbReference type="GO" id="GO:0008483">
    <property type="term" value="F:transaminase activity"/>
    <property type="evidence" value="ECO:0007669"/>
    <property type="project" value="UniProtKB-KW"/>
</dbReference>
<dbReference type="SUPFAM" id="SSF53383">
    <property type="entry name" value="PLP-dependent transferases"/>
    <property type="match status" value="1"/>
</dbReference>
<keyword evidence="7" id="KW-1185">Reference proteome</keyword>
<reference evidence="6 7" key="1">
    <citation type="submission" date="2022-06" db="EMBL/GenBank/DDBJ databases">
        <authorList>
            <person name="Jeon C.O."/>
        </authorList>
    </citation>
    <scope>NUCLEOTIDE SEQUENCE [LARGE SCALE GENOMIC DNA]</scope>
    <source>
        <strain evidence="6 7">KCTC 13943</strain>
    </source>
</reference>
<dbReference type="InterPro" id="IPR015421">
    <property type="entry name" value="PyrdxlP-dep_Trfase_major"/>
</dbReference>
<dbReference type="Gene3D" id="3.90.1150.10">
    <property type="entry name" value="Aspartate Aminotransferase, domain 1"/>
    <property type="match status" value="1"/>
</dbReference>
<keyword evidence="3" id="KW-0808">Transferase</keyword>
<feature type="domain" description="Aminotransferase class I/classII large" evidence="5">
    <location>
        <begin position="9"/>
        <end position="139"/>
    </location>
</feature>
<dbReference type="PANTHER" id="PTHR42790:SF19">
    <property type="entry name" value="KYNURENINE_ALPHA-AMINOADIPATE AMINOTRANSFERASE, MITOCHONDRIAL"/>
    <property type="match status" value="1"/>
</dbReference>
<protein>
    <submittedName>
        <fullName evidence="6">Aminotransferase class I/II-fold pyridoxal phosphate-dependent enzyme</fullName>
    </submittedName>
</protein>
<comment type="cofactor">
    <cofactor evidence="1">
        <name>pyridoxal 5'-phosphate</name>
        <dbReference type="ChEBI" id="CHEBI:597326"/>
    </cofactor>
</comment>